<evidence type="ECO:0000256" key="3">
    <source>
        <dbReference type="ARBA" id="ARBA00022491"/>
    </source>
</evidence>
<organism evidence="11 12">
    <name type="scientific">Methylobacter tundripaludum (strain ATCC BAA-1195 / DSM 17260 / SV96)</name>
    <dbReference type="NCBI Taxonomy" id="697282"/>
    <lineage>
        <taxon>Bacteria</taxon>
        <taxon>Pseudomonadati</taxon>
        <taxon>Pseudomonadota</taxon>
        <taxon>Gammaproteobacteria</taxon>
        <taxon>Methylococcales</taxon>
        <taxon>Methylococcaceae</taxon>
        <taxon>Methylobacter</taxon>
    </lineage>
</organism>
<dbReference type="InterPro" id="IPR035890">
    <property type="entry name" value="Anti-sigma-28_factor_FlgM_sf"/>
</dbReference>
<evidence type="ECO:0000256" key="5">
    <source>
        <dbReference type="ARBA" id="ARBA00023015"/>
    </source>
</evidence>
<sequence length="102" mass="10854">MAIEITGRTNSPTPIKTSPKAEVDGGSKVVAKNTEEADSVALTSTAQEIKKTFGSSSASPVDIDRVNSVKKAIADGSYQINTENVAQKMIQFEQLMPQKNSP</sequence>
<dbReference type="OrthoDB" id="5797147at2"/>
<feature type="region of interest" description="Disordered" evidence="9">
    <location>
        <begin position="1"/>
        <end position="26"/>
    </location>
</feature>
<dbReference type="NCBIfam" id="TIGR03824">
    <property type="entry name" value="FlgM_jcvi"/>
    <property type="match status" value="1"/>
</dbReference>
<evidence type="ECO:0000256" key="1">
    <source>
        <dbReference type="ARBA" id="ARBA00005322"/>
    </source>
</evidence>
<keyword evidence="4" id="KW-1005">Bacterial flagellum biogenesis</keyword>
<dbReference type="AlphaFoldDB" id="G3ISW0"/>
<evidence type="ECO:0000256" key="2">
    <source>
        <dbReference type="ARBA" id="ARBA00017823"/>
    </source>
</evidence>
<keyword evidence="5" id="KW-0805">Transcription regulation</keyword>
<dbReference type="GO" id="GO:0045892">
    <property type="term" value="P:negative regulation of DNA-templated transcription"/>
    <property type="evidence" value="ECO:0007669"/>
    <property type="project" value="InterPro"/>
</dbReference>
<evidence type="ECO:0000256" key="9">
    <source>
        <dbReference type="SAM" id="MobiDB-lite"/>
    </source>
</evidence>
<comment type="similarity">
    <text evidence="1">Belongs to the FlgM family.</text>
</comment>
<dbReference type="Pfam" id="PF04316">
    <property type="entry name" value="FlgM"/>
    <property type="match status" value="1"/>
</dbReference>
<dbReference type="eggNOG" id="COG2747">
    <property type="taxonomic scope" value="Bacteria"/>
</dbReference>
<evidence type="ECO:0000256" key="7">
    <source>
        <dbReference type="ARBA" id="ARBA00024739"/>
    </source>
</evidence>
<protein>
    <recommendedName>
        <fullName evidence="2">Negative regulator of flagellin synthesis</fullName>
    </recommendedName>
    <alternativeName>
        <fullName evidence="8">Anti-sigma-28 factor</fullName>
    </alternativeName>
</protein>
<dbReference type="HOGENOM" id="CLU_149304_0_1_6"/>
<evidence type="ECO:0000313" key="12">
    <source>
        <dbReference type="Proteomes" id="UP000004664"/>
    </source>
</evidence>
<keyword evidence="11" id="KW-0969">Cilium</keyword>
<name>G3ISW0_METTV</name>
<evidence type="ECO:0000259" key="10">
    <source>
        <dbReference type="Pfam" id="PF04316"/>
    </source>
</evidence>
<feature type="domain" description="Anti-sigma-28 factor FlgM C-terminal" evidence="10">
    <location>
        <begin position="38"/>
        <end position="91"/>
    </location>
</feature>
<evidence type="ECO:0000313" key="11">
    <source>
        <dbReference type="EMBL" id="EGW22434.1"/>
    </source>
</evidence>
<dbReference type="RefSeq" id="WP_006890405.1">
    <property type="nucleotide sequence ID" value="NZ_JH109152.1"/>
</dbReference>
<dbReference type="InterPro" id="IPR007412">
    <property type="entry name" value="FlgM"/>
</dbReference>
<keyword evidence="6" id="KW-0804">Transcription</keyword>
<feature type="compositionally biased region" description="Polar residues" evidence="9">
    <location>
        <begin position="7"/>
        <end position="16"/>
    </location>
</feature>
<keyword evidence="11" id="KW-0282">Flagellum</keyword>
<reference evidence="11 12" key="1">
    <citation type="submission" date="2011-06" db="EMBL/GenBank/DDBJ databases">
        <title>Genomic sequence of Methylobacter tundripaludum SV96.</title>
        <authorList>
            <consortium name="US DOE Joint Genome Institute"/>
            <person name="Lucas S."/>
            <person name="Han J."/>
            <person name="Lapidus A."/>
            <person name="Cheng J.-F."/>
            <person name="Goodwin L."/>
            <person name="Pitluck S."/>
            <person name="Held B."/>
            <person name="Detter J.C."/>
            <person name="Han C."/>
            <person name="Tapia R."/>
            <person name="Land M."/>
            <person name="Hauser L."/>
            <person name="Kyrpides N."/>
            <person name="Ivanova N."/>
            <person name="Ovchinnikova G."/>
            <person name="Pagani I."/>
            <person name="Klotz M.G."/>
            <person name="Dispirito A.A."/>
            <person name="Murrell J.C."/>
            <person name="Dunfield P."/>
            <person name="Kalyuzhnaya M.G."/>
            <person name="Svenning M."/>
            <person name="Trotsenko Y.A."/>
            <person name="Stein L.Y."/>
            <person name="Woyke T."/>
        </authorList>
    </citation>
    <scope>NUCLEOTIDE SEQUENCE [LARGE SCALE GENOMIC DNA]</scope>
    <source>
        <strain evidence="12">ATCC BAA-1195 / DSM 17260 / SV96</strain>
    </source>
</reference>
<evidence type="ECO:0000256" key="6">
    <source>
        <dbReference type="ARBA" id="ARBA00023163"/>
    </source>
</evidence>
<dbReference type="InterPro" id="IPR031316">
    <property type="entry name" value="FlgM_C"/>
</dbReference>
<dbReference type="STRING" id="697282.Mettu_1248"/>
<dbReference type="GO" id="GO:0044781">
    <property type="term" value="P:bacterial-type flagellum organization"/>
    <property type="evidence" value="ECO:0007669"/>
    <property type="project" value="UniProtKB-KW"/>
</dbReference>
<accession>G3ISW0</accession>
<dbReference type="EMBL" id="JH109152">
    <property type="protein sequence ID" value="EGW22434.1"/>
    <property type="molecule type" value="Genomic_DNA"/>
</dbReference>
<proteinExistence type="inferred from homology"/>
<dbReference type="SUPFAM" id="SSF101498">
    <property type="entry name" value="Anti-sigma factor FlgM"/>
    <property type="match status" value="1"/>
</dbReference>
<comment type="function">
    <text evidence="7">Responsible for the coupling of flagellin expression to flagellar assembly by preventing expression of the flagellin genes when a component of the middle class of proteins is defective. It negatively regulates flagellar genes by inhibiting the activity of FliA by directly binding to FliA.</text>
</comment>
<keyword evidence="3" id="KW-0678">Repressor</keyword>
<evidence type="ECO:0000256" key="8">
    <source>
        <dbReference type="ARBA" id="ARBA00030117"/>
    </source>
</evidence>
<keyword evidence="12" id="KW-1185">Reference proteome</keyword>
<gene>
    <name evidence="11" type="ORF">Mettu_1248</name>
</gene>
<dbReference type="Proteomes" id="UP000004664">
    <property type="component" value="Unassembled WGS sequence"/>
</dbReference>
<evidence type="ECO:0000256" key="4">
    <source>
        <dbReference type="ARBA" id="ARBA00022795"/>
    </source>
</evidence>
<keyword evidence="11" id="KW-0966">Cell projection</keyword>